<dbReference type="Proteomes" id="UP000009286">
    <property type="component" value="Chromosome"/>
</dbReference>
<dbReference type="PANTHER" id="PTHR10655">
    <property type="entry name" value="LYSOPHOSPHOLIPASE-RELATED"/>
    <property type="match status" value="1"/>
</dbReference>
<proteinExistence type="inferred from homology"/>
<dbReference type="EMBL" id="CP002382">
    <property type="protein sequence ID" value="AEP09965.1"/>
    <property type="molecule type" value="Genomic_DNA"/>
</dbReference>
<evidence type="ECO:0000259" key="3">
    <source>
        <dbReference type="Pfam" id="PF02230"/>
    </source>
</evidence>
<dbReference type="GO" id="GO:0016787">
    <property type="term" value="F:hydrolase activity"/>
    <property type="evidence" value="ECO:0007669"/>
    <property type="project" value="UniProtKB-KW"/>
</dbReference>
<dbReference type="PANTHER" id="PTHR10655:SF17">
    <property type="entry name" value="LYSOPHOSPHOLIPASE-LIKE PROTEIN 1"/>
    <property type="match status" value="1"/>
</dbReference>
<dbReference type="KEGG" id="mai:MICA_1652"/>
<dbReference type="HOGENOM" id="CLU_049413_5_2_5"/>
<dbReference type="OrthoDB" id="9801763at2"/>
<gene>
    <name evidence="4" type="ordered locus">MICA_1652</name>
</gene>
<feature type="domain" description="Phospholipase/carboxylesterase/thioesterase" evidence="3">
    <location>
        <begin position="16"/>
        <end position="214"/>
    </location>
</feature>
<reference evidence="4 5" key="1">
    <citation type="journal article" date="2011" name="BMC Genomics">
        <title>Genomic insights into an obligate epibiotic bacterial predator: Micavibrio aeruginosavorus ARL-13.</title>
        <authorList>
            <person name="Wang Z."/>
            <person name="Kadouri D."/>
            <person name="Wu M."/>
        </authorList>
    </citation>
    <scope>NUCLEOTIDE SEQUENCE [LARGE SCALE GENOMIC DNA]</scope>
    <source>
        <strain evidence="4 5">ARL-13</strain>
    </source>
</reference>
<dbReference type="eggNOG" id="COG0400">
    <property type="taxonomic scope" value="Bacteria"/>
</dbReference>
<evidence type="ECO:0000313" key="4">
    <source>
        <dbReference type="EMBL" id="AEP09965.1"/>
    </source>
</evidence>
<sequence length="217" mass="23120">MSALKSYTFGPAAGGAPTSMVILLHGVGADGQDLLGLAPVLAEKLPHTVFVSPDGAQPFDMAPMGRQWFSIREFTQEAMERGVKESAKIVDDFITQQRDHYGLKDENIALLGFSQGTMMALYVAPRRAKKLAGVLAYSGLLAGADGLNGDAICKLPIHLVHGGMDPVVPVGFYQMALQTLENKGFPVTGKMIPYLAHGIDDTAIEAGAEFLQSHLGH</sequence>
<comment type="similarity">
    <text evidence="1">Belongs to the AB hydrolase superfamily. AB hydrolase 2 family.</text>
</comment>
<dbReference type="STRING" id="856793.MICA_1652"/>
<dbReference type="InterPro" id="IPR050565">
    <property type="entry name" value="LYPA1-2/EST-like"/>
</dbReference>
<dbReference type="InterPro" id="IPR029058">
    <property type="entry name" value="AB_hydrolase_fold"/>
</dbReference>
<name>G2KQN7_MICAA</name>
<evidence type="ECO:0000256" key="1">
    <source>
        <dbReference type="ARBA" id="ARBA00006499"/>
    </source>
</evidence>
<organism evidence="4 5">
    <name type="scientific">Micavibrio aeruginosavorus (strain ARL-13)</name>
    <dbReference type="NCBI Taxonomy" id="856793"/>
    <lineage>
        <taxon>Bacteria</taxon>
        <taxon>Pseudomonadati</taxon>
        <taxon>Bdellovibrionota</taxon>
        <taxon>Bdellovibrionia</taxon>
        <taxon>Bdellovibrionales</taxon>
        <taxon>Pseudobdellovibrionaceae</taxon>
        <taxon>Micavibrio</taxon>
    </lineage>
</organism>
<protein>
    <submittedName>
        <fullName evidence="4">Phospholipase/Carboxylesterase family protein</fullName>
    </submittedName>
</protein>
<keyword evidence="2" id="KW-0378">Hydrolase</keyword>
<keyword evidence="5" id="KW-1185">Reference proteome</keyword>
<dbReference type="SUPFAM" id="SSF53474">
    <property type="entry name" value="alpha/beta-Hydrolases"/>
    <property type="match status" value="1"/>
</dbReference>
<dbReference type="Gene3D" id="3.40.50.1820">
    <property type="entry name" value="alpha/beta hydrolase"/>
    <property type="match status" value="1"/>
</dbReference>
<evidence type="ECO:0000313" key="5">
    <source>
        <dbReference type="Proteomes" id="UP000009286"/>
    </source>
</evidence>
<dbReference type="AlphaFoldDB" id="G2KQN7"/>
<accession>G2KQN7</accession>
<evidence type="ECO:0000256" key="2">
    <source>
        <dbReference type="ARBA" id="ARBA00022801"/>
    </source>
</evidence>
<dbReference type="RefSeq" id="WP_014103188.1">
    <property type="nucleotide sequence ID" value="NC_016026.1"/>
</dbReference>
<dbReference type="Pfam" id="PF02230">
    <property type="entry name" value="Abhydrolase_2"/>
    <property type="match status" value="1"/>
</dbReference>
<dbReference type="InterPro" id="IPR003140">
    <property type="entry name" value="PLipase/COase/thioEstase"/>
</dbReference>